<feature type="region of interest" description="Disordered" evidence="1">
    <location>
        <begin position="1"/>
        <end position="44"/>
    </location>
</feature>
<evidence type="ECO:0000259" key="2">
    <source>
        <dbReference type="Pfam" id="PF01467"/>
    </source>
</evidence>
<dbReference type="SUPFAM" id="SSF52374">
    <property type="entry name" value="Nucleotidylyl transferase"/>
    <property type="match status" value="1"/>
</dbReference>
<evidence type="ECO:0000313" key="4">
    <source>
        <dbReference type="Proteomes" id="UP001530315"/>
    </source>
</evidence>
<evidence type="ECO:0000313" key="3">
    <source>
        <dbReference type="EMBL" id="KAL3784938.1"/>
    </source>
</evidence>
<feature type="compositionally biased region" description="Basic and acidic residues" evidence="1">
    <location>
        <begin position="154"/>
        <end position="169"/>
    </location>
</feature>
<proteinExistence type="predicted"/>
<dbReference type="Gene3D" id="3.40.50.620">
    <property type="entry name" value="HUPs"/>
    <property type="match status" value="1"/>
</dbReference>
<dbReference type="InterPro" id="IPR014729">
    <property type="entry name" value="Rossmann-like_a/b/a_fold"/>
</dbReference>
<dbReference type="Proteomes" id="UP001530315">
    <property type="component" value="Unassembled WGS sequence"/>
</dbReference>
<keyword evidence="4" id="KW-1185">Reference proteome</keyword>
<feature type="domain" description="Cytidyltransferase-like" evidence="2">
    <location>
        <begin position="320"/>
        <end position="381"/>
    </location>
</feature>
<accession>A0ABD3PBM0</accession>
<dbReference type="Pfam" id="PF01467">
    <property type="entry name" value="CTP_transf_like"/>
    <property type="match status" value="1"/>
</dbReference>
<feature type="region of interest" description="Disordered" evidence="1">
    <location>
        <begin position="272"/>
        <end position="312"/>
    </location>
</feature>
<gene>
    <name evidence="3" type="ORF">ACHAW5_003618</name>
</gene>
<organism evidence="3 4">
    <name type="scientific">Stephanodiscus triporus</name>
    <dbReference type="NCBI Taxonomy" id="2934178"/>
    <lineage>
        <taxon>Eukaryota</taxon>
        <taxon>Sar</taxon>
        <taxon>Stramenopiles</taxon>
        <taxon>Ochrophyta</taxon>
        <taxon>Bacillariophyta</taxon>
        <taxon>Coscinodiscophyceae</taxon>
        <taxon>Thalassiosirophycidae</taxon>
        <taxon>Stephanodiscales</taxon>
        <taxon>Stephanodiscaceae</taxon>
        <taxon>Stephanodiscus</taxon>
    </lineage>
</organism>
<sequence>MRIRATKAAPRARMILPAGATATAGRTLPRKDDDAGGRRRSMHGHTLAILTMPRSASARIANGAILETAVSVTSDKLSVAIRATAGNVDDDDGGGGDSVPGDKEGVAGLARLRRYVGEVYSMAWDAALGLDERERLGEEEGEEEEEGNGDDDSDGFRHDDDDDDDKNREIASGRGWKLLDLIVYPQNMPNIPPEGWIVMRPDLSCVCSHDSIVNPRRRDVGRRGSALREYVDAANAERSSRGLGTLEALHVDIDATDDPDVVFLEDEDAIGGVGTKESYPSSSSGGRRKDDHDANDDGPIEPPGGASIRPPSSLYPSVCVGGTFDGMHYGHRKLLTFAISCVSPSTGRLLVGVKRDEMLTRKAYAGRIRPLNERVAGVLDFVGALAPEMMDRVRCVPLSDEHGPPVDDSRAHPGSANDFDAMVLSQETLPLGRKFNVYREKVLGLGPLKLLVTQRTEPHGMSSTALRRMMTEHRL</sequence>
<name>A0ABD3PBM0_9STRA</name>
<dbReference type="EMBL" id="JALLAZ020000912">
    <property type="protein sequence ID" value="KAL3784938.1"/>
    <property type="molecule type" value="Genomic_DNA"/>
</dbReference>
<feature type="compositionally biased region" description="Acidic residues" evidence="1">
    <location>
        <begin position="139"/>
        <end position="153"/>
    </location>
</feature>
<dbReference type="AlphaFoldDB" id="A0ABD3PBM0"/>
<dbReference type="NCBIfam" id="TIGR00125">
    <property type="entry name" value="cyt_tran_rel"/>
    <property type="match status" value="1"/>
</dbReference>
<comment type="caution">
    <text evidence="3">The sequence shown here is derived from an EMBL/GenBank/DDBJ whole genome shotgun (WGS) entry which is preliminary data.</text>
</comment>
<protein>
    <recommendedName>
        <fullName evidence="2">Cytidyltransferase-like domain-containing protein</fullName>
    </recommendedName>
</protein>
<dbReference type="InterPro" id="IPR004821">
    <property type="entry name" value="Cyt_trans-like"/>
</dbReference>
<reference evidence="3 4" key="1">
    <citation type="submission" date="2024-10" db="EMBL/GenBank/DDBJ databases">
        <title>Updated reference genomes for cyclostephanoid diatoms.</title>
        <authorList>
            <person name="Roberts W.R."/>
            <person name="Alverson A.J."/>
        </authorList>
    </citation>
    <scope>NUCLEOTIDE SEQUENCE [LARGE SCALE GENOMIC DNA]</scope>
    <source>
        <strain evidence="3 4">AJA276-08</strain>
    </source>
</reference>
<feature type="region of interest" description="Disordered" evidence="1">
    <location>
        <begin position="135"/>
        <end position="169"/>
    </location>
</feature>
<evidence type="ECO:0000256" key="1">
    <source>
        <dbReference type="SAM" id="MobiDB-lite"/>
    </source>
</evidence>